<accession>A0AAN6IFA5</accession>
<evidence type="ECO:0000256" key="4">
    <source>
        <dbReference type="ARBA" id="ARBA00022729"/>
    </source>
</evidence>
<reference evidence="9" key="1">
    <citation type="journal article" date="2022" name="bioRxiv">
        <title>Deciphering the potential niche of two novel black yeast fungi from a biological soil crust based on their genomes, phenotypes, and melanin regulation.</title>
        <authorList>
            <consortium name="DOE Joint Genome Institute"/>
            <person name="Carr E.C."/>
            <person name="Barton Q."/>
            <person name="Grambo S."/>
            <person name="Sullivan M."/>
            <person name="Renfro C.M."/>
            <person name="Kuo A."/>
            <person name="Pangilinan J."/>
            <person name="Lipzen A."/>
            <person name="Keymanesh K."/>
            <person name="Savage E."/>
            <person name="Barry K."/>
            <person name="Grigoriev I.V."/>
            <person name="Riekhof W.R."/>
            <person name="Harris S.S."/>
        </authorList>
    </citation>
    <scope>NUCLEOTIDE SEQUENCE</scope>
    <source>
        <strain evidence="9">JF 03-4F</strain>
    </source>
</reference>
<evidence type="ECO:0000256" key="7">
    <source>
        <dbReference type="ARBA" id="ARBA00023157"/>
    </source>
</evidence>
<gene>
    <name evidence="9" type="ORF">EDD36DRAFT_380477</name>
</gene>
<comment type="similarity">
    <text evidence="1 8">Belongs to the tannase family.</text>
</comment>
<keyword evidence="7" id="KW-1015">Disulfide bond</keyword>
<protein>
    <recommendedName>
        <fullName evidence="8">Carboxylic ester hydrolase</fullName>
        <ecNumber evidence="8">3.1.1.-</ecNumber>
    </recommendedName>
</protein>
<dbReference type="PANTHER" id="PTHR33938">
    <property type="entry name" value="FERULOYL ESTERASE B-RELATED"/>
    <property type="match status" value="1"/>
</dbReference>
<dbReference type="InterPro" id="IPR011118">
    <property type="entry name" value="Tannase/feruloyl_esterase"/>
</dbReference>
<name>A0AAN6IFA5_9EURO</name>
<keyword evidence="5 8" id="KW-0378">Hydrolase</keyword>
<feature type="chain" id="PRO_5042667106" description="Carboxylic ester hydrolase" evidence="8">
    <location>
        <begin position="20"/>
        <end position="578"/>
    </location>
</feature>
<dbReference type="InterPro" id="IPR018247">
    <property type="entry name" value="EF_Hand_1_Ca_BS"/>
</dbReference>
<evidence type="ECO:0000313" key="10">
    <source>
        <dbReference type="Proteomes" id="UP001203852"/>
    </source>
</evidence>
<dbReference type="PANTHER" id="PTHR33938:SF16">
    <property type="entry name" value="CARBOXYLIC ESTER HYDROLASE"/>
    <property type="match status" value="1"/>
</dbReference>
<dbReference type="PROSITE" id="PS00018">
    <property type="entry name" value="EF_HAND_1"/>
    <property type="match status" value="1"/>
</dbReference>
<organism evidence="9 10">
    <name type="scientific">Exophiala viscosa</name>
    <dbReference type="NCBI Taxonomy" id="2486360"/>
    <lineage>
        <taxon>Eukaryota</taxon>
        <taxon>Fungi</taxon>
        <taxon>Dikarya</taxon>
        <taxon>Ascomycota</taxon>
        <taxon>Pezizomycotina</taxon>
        <taxon>Eurotiomycetes</taxon>
        <taxon>Chaetothyriomycetidae</taxon>
        <taxon>Chaetothyriales</taxon>
        <taxon>Herpotrichiellaceae</taxon>
        <taxon>Exophiala</taxon>
    </lineage>
</organism>
<dbReference type="GO" id="GO:0046872">
    <property type="term" value="F:metal ion binding"/>
    <property type="evidence" value="ECO:0007669"/>
    <property type="project" value="UniProtKB-KW"/>
</dbReference>
<keyword evidence="3" id="KW-0479">Metal-binding</keyword>
<dbReference type="GO" id="GO:0030600">
    <property type="term" value="F:feruloyl esterase activity"/>
    <property type="evidence" value="ECO:0007669"/>
    <property type="project" value="UniProtKB-ARBA"/>
</dbReference>
<dbReference type="AlphaFoldDB" id="A0AAN6IFA5"/>
<dbReference type="Proteomes" id="UP001203852">
    <property type="component" value="Unassembled WGS sequence"/>
</dbReference>
<dbReference type="EMBL" id="MU404352">
    <property type="protein sequence ID" value="KAI1615381.1"/>
    <property type="molecule type" value="Genomic_DNA"/>
</dbReference>
<proteinExistence type="inferred from homology"/>
<dbReference type="Pfam" id="PF07519">
    <property type="entry name" value="Tannase"/>
    <property type="match status" value="1"/>
</dbReference>
<comment type="caution">
    <text evidence="9">The sequence shown here is derived from an EMBL/GenBank/DDBJ whole genome shotgun (WGS) entry which is preliminary data.</text>
</comment>
<keyword evidence="2" id="KW-0719">Serine esterase</keyword>
<evidence type="ECO:0000256" key="6">
    <source>
        <dbReference type="ARBA" id="ARBA00022837"/>
    </source>
</evidence>
<feature type="signal peptide" evidence="8">
    <location>
        <begin position="1"/>
        <end position="19"/>
    </location>
</feature>
<keyword evidence="10" id="KW-1185">Reference proteome</keyword>
<dbReference type="InterPro" id="IPR029058">
    <property type="entry name" value="AB_hydrolase_fold"/>
</dbReference>
<dbReference type="SUPFAM" id="SSF53474">
    <property type="entry name" value="alpha/beta-Hydrolases"/>
    <property type="match status" value="1"/>
</dbReference>
<sequence>MCVLKLFWCITQFFGIALAQSLNDVCTTSYVVASLPAPGTFPGITIDNSSVAASPVANAEVANENMYPDAVFDYCNVSFAYSHDGRNDQVLLWYWLPAPQNFQNRYLSTGGGGYAINSGNGSLPGGIIYGAAAGATDGGFGSFSISADEVILLANGTINRDVLYAFGYEAIHEMSIIGKQLTQNFFNMSNTKLYSYYQGCSEGGREGWSQLQRFGDQFDGAVTGAPAFRYGQQQVQHLYSGVVEQTMNYFPSPCELQAIVNATIAACDPMDGDTDGVVSRTDLCKLNFNINSTIGKAYYCPVAPATAMPPSPATPVQNGSVTPQGVAVAAAIIDGLHNSKGQRAYLSYQPAATFVDAQTTYSNVTNSWGLYIDSLGGEWVEKFLDLQNGTNLPSLNNVTYDTLTQWMILGWQRYEDVLQTTWPDLTPLNNAGGKVIHYHGESDNSIPTASSVRYWESVRSVMYPGQSYNDSAAALNEWYRLFLVPGAAHCAPNTLQANGPFPQTNLAVLIDWVEKGIVPTTLNATYLAGQNLGQNAQICAWPLRPLWTNNGSVMECQYDQASIDTWHYDMDAYKLPLY</sequence>
<keyword evidence="6" id="KW-0106">Calcium</keyword>
<dbReference type="EC" id="3.1.1.-" evidence="8"/>
<evidence type="ECO:0000256" key="8">
    <source>
        <dbReference type="RuleBase" id="RU361238"/>
    </source>
</evidence>
<keyword evidence="4 8" id="KW-0732">Signal</keyword>
<evidence type="ECO:0000256" key="2">
    <source>
        <dbReference type="ARBA" id="ARBA00022487"/>
    </source>
</evidence>
<evidence type="ECO:0000256" key="1">
    <source>
        <dbReference type="ARBA" id="ARBA00006249"/>
    </source>
</evidence>
<evidence type="ECO:0000313" key="9">
    <source>
        <dbReference type="EMBL" id="KAI1615381.1"/>
    </source>
</evidence>
<evidence type="ECO:0000256" key="3">
    <source>
        <dbReference type="ARBA" id="ARBA00022723"/>
    </source>
</evidence>
<evidence type="ECO:0000256" key="5">
    <source>
        <dbReference type="ARBA" id="ARBA00022801"/>
    </source>
</evidence>